<accession>A0A4D6LHP2</accession>
<dbReference type="InterPro" id="IPR036236">
    <property type="entry name" value="Znf_C2H2_sf"/>
</dbReference>
<evidence type="ECO:0000256" key="9">
    <source>
        <dbReference type="ARBA" id="ARBA00023452"/>
    </source>
</evidence>
<dbReference type="InterPro" id="IPR055187">
    <property type="entry name" value="C2CH-3rd_BIRD-IDD"/>
</dbReference>
<evidence type="ECO:0000256" key="1">
    <source>
        <dbReference type="ARBA" id="ARBA00004123"/>
    </source>
</evidence>
<organism evidence="12 13">
    <name type="scientific">Vigna unguiculata</name>
    <name type="common">Cowpea</name>
    <dbReference type="NCBI Taxonomy" id="3917"/>
    <lineage>
        <taxon>Eukaryota</taxon>
        <taxon>Viridiplantae</taxon>
        <taxon>Streptophyta</taxon>
        <taxon>Embryophyta</taxon>
        <taxon>Tracheophyta</taxon>
        <taxon>Spermatophyta</taxon>
        <taxon>Magnoliopsida</taxon>
        <taxon>eudicotyledons</taxon>
        <taxon>Gunneridae</taxon>
        <taxon>Pentapetalae</taxon>
        <taxon>rosids</taxon>
        <taxon>fabids</taxon>
        <taxon>Fabales</taxon>
        <taxon>Fabaceae</taxon>
        <taxon>Papilionoideae</taxon>
        <taxon>50 kb inversion clade</taxon>
        <taxon>NPAAA clade</taxon>
        <taxon>indigoferoid/millettioid clade</taxon>
        <taxon>Phaseoleae</taxon>
        <taxon>Vigna</taxon>
    </lineage>
</organism>
<keyword evidence="4 10" id="KW-0863">Zinc-finger</keyword>
<dbReference type="InterPro" id="IPR043584">
    <property type="entry name" value="WIP1/2/3/4/5/6"/>
</dbReference>
<sequence length="313" mass="36334">MECNVENKKNLYLHAPTFIEWLKPSSSSSSSSFSFTHETIQFLPILTEKASKDEEHHHLQSFEVKEEKLEQVTVALHIGLPDSAKRHHDQVVVDDDDDEKMIFHVKEEEEEEPSKRSFHGCSFNQERRFWIPTPAQILVGPMQFACSICSKTFNRYNNMQMHMWGHGSEYRKGPDSLKGTQPAAMLRLPCYCCAQGCKNNINHPRAKPLKDFRTLQTHYKRKHGTKPFMCRKCGKTFAVKGDWRTHEKNCGKLWYCTCGSDFKHKRSLKDHIRSFGKGHNPHPPFQAFEDEKECITASDEDDANAHHHHHHHA</sequence>
<evidence type="ECO:0000256" key="5">
    <source>
        <dbReference type="ARBA" id="ARBA00022833"/>
    </source>
</evidence>
<dbReference type="GO" id="GO:0003700">
    <property type="term" value="F:DNA-binding transcription factor activity"/>
    <property type="evidence" value="ECO:0007669"/>
    <property type="project" value="InterPro"/>
</dbReference>
<keyword evidence="13" id="KW-1185">Reference proteome</keyword>
<dbReference type="FunFam" id="3.30.160.60:FF:000523">
    <property type="entry name" value="Zinc finger protein WIP2"/>
    <property type="match status" value="1"/>
</dbReference>
<evidence type="ECO:0000259" key="11">
    <source>
        <dbReference type="PROSITE" id="PS50157"/>
    </source>
</evidence>
<comment type="similarity">
    <text evidence="9">Belongs to the WIP C2H2-type zinc-finger protein family.</text>
</comment>
<evidence type="ECO:0000313" key="12">
    <source>
        <dbReference type="EMBL" id="QCD88048.1"/>
    </source>
</evidence>
<keyword evidence="3" id="KW-0677">Repeat</keyword>
<feature type="domain" description="C2H2-type" evidence="11">
    <location>
        <begin position="228"/>
        <end position="248"/>
    </location>
</feature>
<dbReference type="Gene3D" id="3.30.160.60">
    <property type="entry name" value="Classic Zinc Finger"/>
    <property type="match status" value="2"/>
</dbReference>
<dbReference type="SUPFAM" id="SSF57667">
    <property type="entry name" value="beta-beta-alpha zinc fingers"/>
    <property type="match status" value="2"/>
</dbReference>
<dbReference type="OrthoDB" id="6077919at2759"/>
<evidence type="ECO:0000256" key="3">
    <source>
        <dbReference type="ARBA" id="ARBA00022737"/>
    </source>
</evidence>
<keyword evidence="2" id="KW-0479">Metal-binding</keyword>
<evidence type="ECO:0000256" key="4">
    <source>
        <dbReference type="ARBA" id="ARBA00022771"/>
    </source>
</evidence>
<keyword evidence="6" id="KW-0805">Transcription regulation</keyword>
<dbReference type="Proteomes" id="UP000501690">
    <property type="component" value="Linkage Group LG3"/>
</dbReference>
<dbReference type="Pfam" id="PF23115">
    <property type="entry name" value="zf-C2H2_STOP2_3rd"/>
    <property type="match status" value="1"/>
</dbReference>
<evidence type="ECO:0000256" key="6">
    <source>
        <dbReference type="ARBA" id="ARBA00023015"/>
    </source>
</evidence>
<evidence type="ECO:0000256" key="8">
    <source>
        <dbReference type="ARBA" id="ARBA00023242"/>
    </source>
</evidence>
<dbReference type="PROSITE" id="PS00028">
    <property type="entry name" value="ZINC_FINGER_C2H2_1"/>
    <property type="match status" value="1"/>
</dbReference>
<dbReference type="EMBL" id="CP039347">
    <property type="protein sequence ID" value="QCD88048.1"/>
    <property type="molecule type" value="Genomic_DNA"/>
</dbReference>
<evidence type="ECO:0000256" key="2">
    <source>
        <dbReference type="ARBA" id="ARBA00022723"/>
    </source>
</evidence>
<evidence type="ECO:0000256" key="10">
    <source>
        <dbReference type="PROSITE-ProRule" id="PRU00042"/>
    </source>
</evidence>
<dbReference type="PANTHER" id="PTHR45878:SF24">
    <property type="entry name" value="ZINC FINGER PROTEIN WIP3-LIKE"/>
    <property type="match status" value="1"/>
</dbReference>
<dbReference type="GO" id="GO:0005634">
    <property type="term" value="C:nucleus"/>
    <property type="evidence" value="ECO:0007669"/>
    <property type="project" value="UniProtKB-SubCell"/>
</dbReference>
<reference evidence="12 13" key="1">
    <citation type="submission" date="2019-04" db="EMBL/GenBank/DDBJ databases">
        <title>An improved genome assembly and genetic linkage map for asparagus bean, Vigna unguiculata ssp. sesquipedialis.</title>
        <authorList>
            <person name="Xia Q."/>
            <person name="Zhang R."/>
            <person name="Dong Y."/>
        </authorList>
    </citation>
    <scope>NUCLEOTIDE SEQUENCE [LARGE SCALE GENOMIC DNA]</scope>
    <source>
        <tissue evidence="12">Leaf</tissue>
    </source>
</reference>
<keyword evidence="8" id="KW-0539">Nucleus</keyword>
<keyword evidence="5" id="KW-0862">Zinc</keyword>
<feature type="domain" description="C2H2-type" evidence="11">
    <location>
        <begin position="144"/>
        <end position="171"/>
    </location>
</feature>
<proteinExistence type="inferred from homology"/>
<dbReference type="Pfam" id="PF22995">
    <property type="entry name" value="C2CH-3rd_BIRD-IDD"/>
    <property type="match status" value="1"/>
</dbReference>
<dbReference type="PANTHER" id="PTHR45878">
    <property type="entry name" value="ZINC FINGER PROTEIN WIP2"/>
    <property type="match status" value="1"/>
</dbReference>
<protein>
    <recommendedName>
        <fullName evidence="11">C2H2-type domain-containing protein</fullName>
    </recommendedName>
</protein>
<comment type="subcellular location">
    <subcellularLocation>
        <location evidence="1">Nucleus</location>
    </subcellularLocation>
</comment>
<dbReference type="SMART" id="SM00355">
    <property type="entry name" value="ZnF_C2H2"/>
    <property type="match status" value="3"/>
</dbReference>
<dbReference type="InterPro" id="IPR059161">
    <property type="entry name" value="Znf-C2H2_STOP1/2_3rd"/>
</dbReference>
<dbReference type="InterPro" id="IPR013087">
    <property type="entry name" value="Znf_C2H2_type"/>
</dbReference>
<evidence type="ECO:0000313" key="13">
    <source>
        <dbReference type="Proteomes" id="UP000501690"/>
    </source>
</evidence>
<name>A0A4D6LHP2_VIGUN</name>
<dbReference type="AlphaFoldDB" id="A0A4D6LHP2"/>
<keyword evidence="7" id="KW-0804">Transcription</keyword>
<evidence type="ECO:0000256" key="7">
    <source>
        <dbReference type="ARBA" id="ARBA00023163"/>
    </source>
</evidence>
<dbReference type="Gramene" id="Vigun11g127500.1.v1.2">
    <property type="protein sequence ID" value="Vigun11g127500.1.v1.2"/>
    <property type="gene ID" value="Vigun11g127500.v1.2"/>
</dbReference>
<gene>
    <name evidence="12" type="ORF">DEO72_LG3g2588</name>
</gene>
<dbReference type="PROSITE" id="PS50157">
    <property type="entry name" value="ZINC_FINGER_C2H2_2"/>
    <property type="match status" value="2"/>
</dbReference>
<dbReference type="GO" id="GO:0008270">
    <property type="term" value="F:zinc ion binding"/>
    <property type="evidence" value="ECO:0007669"/>
    <property type="project" value="UniProtKB-KW"/>
</dbReference>